<gene>
    <name evidence="6" type="ORF">FEZ33_07090</name>
</gene>
<dbReference type="AlphaFoldDB" id="A0A5R9DWS0"/>
<proteinExistence type="inferred from homology"/>
<dbReference type="InterPro" id="IPR036866">
    <property type="entry name" value="RibonucZ/Hydroxyglut_hydro"/>
</dbReference>
<dbReference type="OrthoDB" id="9802897at2"/>
<evidence type="ECO:0000256" key="2">
    <source>
        <dbReference type="ARBA" id="ARBA00022723"/>
    </source>
</evidence>
<evidence type="ECO:0000256" key="4">
    <source>
        <dbReference type="ARBA" id="ARBA00022833"/>
    </source>
</evidence>
<accession>A0A5R9DWS0</accession>
<dbReference type="InterPro" id="IPR001279">
    <property type="entry name" value="Metallo-B-lactamas"/>
</dbReference>
<name>A0A5R9DWS0_9LACT</name>
<dbReference type="GO" id="GO:0016787">
    <property type="term" value="F:hydrolase activity"/>
    <property type="evidence" value="ECO:0007669"/>
    <property type="project" value="UniProtKB-KW"/>
</dbReference>
<evidence type="ECO:0000259" key="5">
    <source>
        <dbReference type="SMART" id="SM00849"/>
    </source>
</evidence>
<evidence type="ECO:0000313" key="6">
    <source>
        <dbReference type="EMBL" id="TLQ40929.1"/>
    </source>
</evidence>
<dbReference type="SMART" id="SM00849">
    <property type="entry name" value="Lactamase_B"/>
    <property type="match status" value="1"/>
</dbReference>
<keyword evidence="2" id="KW-0479">Metal-binding</keyword>
<dbReference type="Gene3D" id="3.60.15.10">
    <property type="entry name" value="Ribonuclease Z/Hydroxyacylglutathione hydrolase-like"/>
    <property type="match status" value="1"/>
</dbReference>
<reference evidence="6 7" key="1">
    <citation type="submission" date="2019-05" db="EMBL/GenBank/DDBJ databases">
        <title>The metagenome of a microbial culture collection derived from dairy environment covers the genomic content of the human microbiome.</title>
        <authorList>
            <person name="Roder T."/>
            <person name="Wuthrich D."/>
            <person name="Sattari Z."/>
            <person name="Von Ah U."/>
            <person name="Bar C."/>
            <person name="Ronchi F."/>
            <person name="Macpherson A.J."/>
            <person name="Ganal-Vonarburg S.C."/>
            <person name="Bruggmann R."/>
            <person name="Vergeres G."/>
        </authorList>
    </citation>
    <scope>NUCLEOTIDE SEQUENCE [LARGE SCALE GENOMIC DNA]</scope>
    <source>
        <strain evidence="6 7">FAM 24227</strain>
    </source>
</reference>
<keyword evidence="4" id="KW-0862">Zinc</keyword>
<dbReference type="Pfam" id="PF00753">
    <property type="entry name" value="Lactamase_B"/>
    <property type="match status" value="1"/>
</dbReference>
<comment type="caution">
    <text evidence="6">The sequence shown here is derived from an EMBL/GenBank/DDBJ whole genome shotgun (WGS) entry which is preliminary data.</text>
</comment>
<dbReference type="SUPFAM" id="SSF56281">
    <property type="entry name" value="Metallo-hydrolase/oxidoreductase"/>
    <property type="match status" value="1"/>
</dbReference>
<evidence type="ECO:0000256" key="3">
    <source>
        <dbReference type="ARBA" id="ARBA00022801"/>
    </source>
</evidence>
<dbReference type="InterPro" id="IPR051013">
    <property type="entry name" value="MBL_superfamily_lactonases"/>
</dbReference>
<keyword evidence="3 6" id="KW-0378">Hydrolase</keyword>
<organism evidence="6 7">
    <name type="scientific">Ruoffia tabacinasalis</name>
    <dbReference type="NCBI Taxonomy" id="87458"/>
    <lineage>
        <taxon>Bacteria</taxon>
        <taxon>Bacillati</taxon>
        <taxon>Bacillota</taxon>
        <taxon>Bacilli</taxon>
        <taxon>Lactobacillales</taxon>
        <taxon>Aerococcaceae</taxon>
        <taxon>Ruoffia</taxon>
    </lineage>
</organism>
<feature type="domain" description="Metallo-beta-lactamase" evidence="5">
    <location>
        <begin position="50"/>
        <end position="257"/>
    </location>
</feature>
<evidence type="ECO:0000313" key="7">
    <source>
        <dbReference type="Proteomes" id="UP000306420"/>
    </source>
</evidence>
<comment type="similarity">
    <text evidence="1">Belongs to the metallo-beta-lactamase superfamily.</text>
</comment>
<dbReference type="EMBL" id="VBSP01000022">
    <property type="protein sequence ID" value="TLQ40929.1"/>
    <property type="molecule type" value="Genomic_DNA"/>
</dbReference>
<evidence type="ECO:0000256" key="1">
    <source>
        <dbReference type="ARBA" id="ARBA00007749"/>
    </source>
</evidence>
<dbReference type="PANTHER" id="PTHR42978:SF6">
    <property type="entry name" value="QUORUM-QUENCHING LACTONASE YTNP-RELATED"/>
    <property type="match status" value="1"/>
</dbReference>
<dbReference type="RefSeq" id="WP_138404706.1">
    <property type="nucleotide sequence ID" value="NZ_VBSP01000022.1"/>
</dbReference>
<protein>
    <submittedName>
        <fullName evidence="6">MBL fold metallo-hydrolase</fullName>
    </submittedName>
</protein>
<dbReference type="PANTHER" id="PTHR42978">
    <property type="entry name" value="QUORUM-QUENCHING LACTONASE YTNP-RELATED-RELATED"/>
    <property type="match status" value="1"/>
</dbReference>
<dbReference type="Proteomes" id="UP000306420">
    <property type="component" value="Unassembled WGS sequence"/>
</dbReference>
<sequence>MNTLKFQDMTLTWLESTSTLNDAGNMFGPVPKAVWSKKYPNNDHNQMNSVEDPILIQFKNTNYLIDAGFETNKFNKKDWRNIGVQNKTRLTESLSQLNLTPKDIDVILMTHMHNDHASGLTRATEEGFESVFPNATIYMTEIEWKEVKNPNVRTKGTYLKENWEPIQEQVKVFKDRIEIAPGIEMIHTGGHSNGLAIVKLTQEDEVLLHLSDLLLTVASMNPAWVSSYDDYPMDTIAAKQKWLPEAFENGYKLIFYHDVYYCMLQFDQDGKTVIDYLEREKKPIIEWPENIGKLT</sequence>
<dbReference type="GO" id="GO:0046872">
    <property type="term" value="F:metal ion binding"/>
    <property type="evidence" value="ECO:0007669"/>
    <property type="project" value="UniProtKB-KW"/>
</dbReference>